<evidence type="ECO:0000256" key="1">
    <source>
        <dbReference type="SAM" id="MobiDB-lite"/>
    </source>
</evidence>
<evidence type="ECO:0000313" key="2">
    <source>
        <dbReference type="EMBL" id="CEM51458.1"/>
    </source>
</evidence>
<feature type="region of interest" description="Disordered" evidence="1">
    <location>
        <begin position="257"/>
        <end position="284"/>
    </location>
</feature>
<proteinExistence type="predicted"/>
<reference evidence="2" key="1">
    <citation type="submission" date="2014-11" db="EMBL/GenBank/DDBJ databases">
        <authorList>
            <person name="Otto D Thomas"/>
            <person name="Naeem Raeece"/>
        </authorList>
    </citation>
    <scope>NUCLEOTIDE SEQUENCE</scope>
</reference>
<sequence>MTDMEKTGEGFEFAGLPGPPSITIWSFLDMEDLLCGLSFTNRSASLQWEVSVQDRLSEWSKTELQGLVRTLEKWGDTKKHIPSVVERLEAFWDSVLRVRSLAKRILTLCPSAFDAEEKKLLFAASEDDFRLAARLLKRMVVNPRASDDSEEACVPGWEFFQSTYGCLGEESYVSIGPLQSKRRSGSSNPIEGPEIFNAWYCTDSTTRVWLNTNRTTPEKIGRLVLYSHDEWPGRHRWCAEGATFEGLLERFVEVAEDTKKPRPRRRRNQEAQEEDENAETPWETGEHLAEIISYGGRNGCNIHSHLLKQLMSNTSPLLADTEPESE</sequence>
<gene>
    <name evidence="2" type="ORF">Cvel_10635</name>
</gene>
<dbReference type="EMBL" id="CDMZ01004953">
    <property type="protein sequence ID" value="CEM51458.1"/>
    <property type="molecule type" value="Genomic_DNA"/>
</dbReference>
<dbReference type="AlphaFoldDB" id="A0A0G4I3I5"/>
<dbReference type="VEuPathDB" id="CryptoDB:Cvel_10635"/>
<organism evidence="2">
    <name type="scientific">Chromera velia CCMP2878</name>
    <dbReference type="NCBI Taxonomy" id="1169474"/>
    <lineage>
        <taxon>Eukaryota</taxon>
        <taxon>Sar</taxon>
        <taxon>Alveolata</taxon>
        <taxon>Colpodellida</taxon>
        <taxon>Chromeraceae</taxon>
        <taxon>Chromera</taxon>
    </lineage>
</organism>
<protein>
    <submittedName>
        <fullName evidence="2">Uncharacterized protein</fullName>
    </submittedName>
</protein>
<name>A0A0G4I3I5_9ALVE</name>
<accession>A0A0G4I3I5</accession>